<dbReference type="EMBL" id="CAJOAX010010900">
    <property type="protein sequence ID" value="CAF4083294.1"/>
    <property type="molecule type" value="Genomic_DNA"/>
</dbReference>
<name>A0A815K0U5_9BILA</name>
<evidence type="ECO:0000313" key="4">
    <source>
        <dbReference type="EMBL" id="CAF4214015.1"/>
    </source>
</evidence>
<dbReference type="AlphaFoldDB" id="A0A815K0U5"/>
<dbReference type="OrthoDB" id="10039596at2759"/>
<accession>A0A815K0U5</accession>
<gene>
    <name evidence="4" type="ORF">FNK824_LOCUS36918</name>
    <name evidence="3" type="ORF">OTI717_LOCUS33307</name>
    <name evidence="1" type="ORF">RFH988_LOCUS30345</name>
    <name evidence="2" type="ORF">SEV965_LOCUS30694</name>
</gene>
<dbReference type="Proteomes" id="UP000663889">
    <property type="component" value="Unassembled WGS sequence"/>
</dbReference>
<evidence type="ECO:0000313" key="5">
    <source>
        <dbReference type="Proteomes" id="UP000663889"/>
    </source>
</evidence>
<comment type="caution">
    <text evidence="2">The sequence shown here is derived from an EMBL/GenBank/DDBJ whole genome shotgun (WGS) entry which is preliminary data.</text>
</comment>
<dbReference type="Proteomes" id="UP000663882">
    <property type="component" value="Unassembled WGS sequence"/>
</dbReference>
<sequence length="98" mass="11127">METTEQFSELTDNDKVVFDVWKPLIVKKLRDSFPSIPADFEIKPISARRTHACNVFYDFTVALPDGKFAKVSFNGNAGYVMGTKTREPTIDDVEVHIE</sequence>
<protein>
    <submittedName>
        <fullName evidence="2">Uncharacterized protein</fullName>
    </submittedName>
</protein>
<dbReference type="EMBL" id="CAJNOO010003019">
    <property type="protein sequence ID" value="CAF1312826.1"/>
    <property type="molecule type" value="Genomic_DNA"/>
</dbReference>
<dbReference type="Proteomes" id="UP000663874">
    <property type="component" value="Unassembled WGS sequence"/>
</dbReference>
<proteinExistence type="predicted"/>
<evidence type="ECO:0000313" key="2">
    <source>
        <dbReference type="EMBL" id="CAF1386535.1"/>
    </source>
</evidence>
<dbReference type="Proteomes" id="UP000663823">
    <property type="component" value="Unassembled WGS sequence"/>
</dbReference>
<organism evidence="2 5">
    <name type="scientific">Rotaria sordida</name>
    <dbReference type="NCBI Taxonomy" id="392033"/>
    <lineage>
        <taxon>Eukaryota</taxon>
        <taxon>Metazoa</taxon>
        <taxon>Spiralia</taxon>
        <taxon>Gnathifera</taxon>
        <taxon>Rotifera</taxon>
        <taxon>Eurotatoria</taxon>
        <taxon>Bdelloidea</taxon>
        <taxon>Philodinida</taxon>
        <taxon>Philodinidae</taxon>
        <taxon>Rotaria</taxon>
    </lineage>
</organism>
<dbReference type="EMBL" id="CAJOBE010017734">
    <property type="protein sequence ID" value="CAF4214015.1"/>
    <property type="molecule type" value="Genomic_DNA"/>
</dbReference>
<evidence type="ECO:0000313" key="1">
    <source>
        <dbReference type="EMBL" id="CAF1312826.1"/>
    </source>
</evidence>
<evidence type="ECO:0000313" key="3">
    <source>
        <dbReference type="EMBL" id="CAF4083294.1"/>
    </source>
</evidence>
<dbReference type="EMBL" id="CAJNOU010003363">
    <property type="protein sequence ID" value="CAF1386535.1"/>
    <property type="molecule type" value="Genomic_DNA"/>
</dbReference>
<reference evidence="2" key="1">
    <citation type="submission" date="2021-02" db="EMBL/GenBank/DDBJ databases">
        <authorList>
            <person name="Nowell W R."/>
        </authorList>
    </citation>
    <scope>NUCLEOTIDE SEQUENCE</scope>
</reference>